<evidence type="ECO:0000256" key="4">
    <source>
        <dbReference type="ARBA" id="ARBA00022679"/>
    </source>
</evidence>
<feature type="active site" description="Nucleophile" evidence="7">
    <location>
        <position position="231"/>
    </location>
</feature>
<dbReference type="GO" id="GO:0006396">
    <property type="term" value="P:RNA processing"/>
    <property type="evidence" value="ECO:0007669"/>
    <property type="project" value="InterPro"/>
</dbReference>
<dbReference type="Proteomes" id="UP000637720">
    <property type="component" value="Unassembled WGS sequence"/>
</dbReference>
<dbReference type="GO" id="GO:0008757">
    <property type="term" value="F:S-adenosylmethionine-dependent methyltransferase activity"/>
    <property type="evidence" value="ECO:0007669"/>
    <property type="project" value="InterPro"/>
</dbReference>
<dbReference type="GO" id="GO:0001510">
    <property type="term" value="P:RNA methylation"/>
    <property type="evidence" value="ECO:0007669"/>
    <property type="project" value="InterPro"/>
</dbReference>
<evidence type="ECO:0000256" key="1">
    <source>
        <dbReference type="ARBA" id="ARBA00007494"/>
    </source>
</evidence>
<feature type="binding site" evidence="7">
    <location>
        <position position="178"/>
    </location>
    <ligand>
        <name>S-adenosyl-L-methionine</name>
        <dbReference type="ChEBI" id="CHEBI:59789"/>
    </ligand>
</feature>
<evidence type="ECO:0000256" key="5">
    <source>
        <dbReference type="ARBA" id="ARBA00022691"/>
    </source>
</evidence>
<dbReference type="SUPFAM" id="SSF53335">
    <property type="entry name" value="S-adenosyl-L-methionine-dependent methyltransferases"/>
    <property type="match status" value="1"/>
</dbReference>
<dbReference type="InterPro" id="IPR031341">
    <property type="entry name" value="Methyltr_RsmF_N"/>
</dbReference>
<dbReference type="Pfam" id="PF17125">
    <property type="entry name" value="Methyltr_RsmF_N"/>
    <property type="match status" value="1"/>
</dbReference>
<dbReference type="PRINTS" id="PR02008">
    <property type="entry name" value="RCMTFAMILY"/>
</dbReference>
<dbReference type="InterPro" id="IPR001678">
    <property type="entry name" value="MeTrfase_RsmB-F_NOP2_dom"/>
</dbReference>
<accession>A0A8J3F9M8</accession>
<keyword evidence="4 7" id="KW-0808">Transferase</keyword>
<keyword evidence="11" id="KW-1185">Reference proteome</keyword>
<dbReference type="InterPro" id="IPR027391">
    <property type="entry name" value="Nol1_Nop2_Fmu_2"/>
</dbReference>
<dbReference type="GO" id="GO:0008173">
    <property type="term" value="F:RNA methyltransferase activity"/>
    <property type="evidence" value="ECO:0007669"/>
    <property type="project" value="InterPro"/>
</dbReference>
<dbReference type="Pfam" id="PF13636">
    <property type="entry name" value="Methyltranf_PUA"/>
    <property type="match status" value="1"/>
</dbReference>
<dbReference type="InterPro" id="IPR023267">
    <property type="entry name" value="RCMT"/>
</dbReference>
<evidence type="ECO:0000256" key="6">
    <source>
        <dbReference type="ARBA" id="ARBA00022884"/>
    </source>
</evidence>
<keyword evidence="5 7" id="KW-0949">S-adenosyl-L-methionine</keyword>
<dbReference type="NCBIfam" id="TIGR00446">
    <property type="entry name" value="nop2p"/>
    <property type="match status" value="1"/>
</dbReference>
<dbReference type="PANTHER" id="PTHR22807:SF30">
    <property type="entry name" value="28S RRNA (CYTOSINE(4447)-C(5))-METHYLTRANSFERASE-RELATED"/>
    <property type="match status" value="1"/>
</dbReference>
<dbReference type="InterPro" id="IPR011023">
    <property type="entry name" value="Nop2p"/>
</dbReference>
<feature type="region of interest" description="Disordered" evidence="8">
    <location>
        <begin position="309"/>
        <end position="329"/>
    </location>
</feature>
<feature type="binding site" evidence="7">
    <location>
        <position position="159"/>
    </location>
    <ligand>
        <name>S-adenosyl-L-methionine</name>
        <dbReference type="ChEBI" id="CHEBI:59789"/>
    </ligand>
</feature>
<gene>
    <name evidence="10" type="primary">rsmF</name>
    <name evidence="10" type="ORF">GCM10007043_04050</name>
</gene>
<comment type="similarity">
    <text evidence="1 7">Belongs to the class I-like SAM-binding methyltransferase superfamily. RsmB/NOP family.</text>
</comment>
<dbReference type="AlphaFoldDB" id="A0A8J3F9M8"/>
<dbReference type="InterPro" id="IPR049560">
    <property type="entry name" value="MeTrfase_RsmB-F_NOP2_cat"/>
</dbReference>
<name>A0A8J3F9M8_9BACI</name>
<feature type="binding site" evidence="7">
    <location>
        <position position="133"/>
    </location>
    <ligand>
        <name>S-adenosyl-L-methionine</name>
        <dbReference type="ChEBI" id="CHEBI:59789"/>
    </ligand>
</feature>
<dbReference type="InterPro" id="IPR031340">
    <property type="entry name" value="RsmF_methylt_CI"/>
</dbReference>
<feature type="domain" description="SAM-dependent MTase RsmB/NOP-type" evidence="9">
    <location>
        <begin position="17"/>
        <end position="302"/>
    </location>
</feature>
<dbReference type="GO" id="GO:0003723">
    <property type="term" value="F:RNA binding"/>
    <property type="evidence" value="ECO:0007669"/>
    <property type="project" value="UniProtKB-UniRule"/>
</dbReference>
<dbReference type="PROSITE" id="PS51686">
    <property type="entry name" value="SAM_MT_RSMB_NOP"/>
    <property type="match status" value="1"/>
</dbReference>
<feature type="binding site" evidence="7">
    <location>
        <begin position="109"/>
        <end position="115"/>
    </location>
    <ligand>
        <name>S-adenosyl-L-methionine</name>
        <dbReference type="ChEBI" id="CHEBI:59789"/>
    </ligand>
</feature>
<sequence length="477" mass="53270">MELPQPFEERMARWLGEEYAAFRQALEAESVHGLRANRLKVAPEALAARLPFTLEPVPWAPDGFVYGQGERPSRHPYYFAGLYYLQEPSAMLPATLLDVQPGERVLDLCAAPGGKATQIAAALGGRGVLVANDVHPKRIKALVHNLEVQGVTNAVVTNDYPAHLARVFPAYFDKVLVDAPCSGEGMFRKDPALINEWSLDLVNWCIQQQKGLLRHAAAMLKPGGLLVYSTCTFNPEENEAIIEWFLRRHPEFELVDVPHQPGWARGRPDWVDGGRPELARCIRLWPHRVRGEGHFVAVLRKRDAADAAGDVGRVPPAGRPPHLGKQALEVTPPDPWMVEAVARFEAHHFTRPVLTAEGRTLIRFGRRLFLMPPDLPDLSAVRVVRPGWLIGDVKKDRYRPSPALALALSVDDIRPERCVNLPADSDEVMAYLHGEPLGQPLTPGWNLVAVDGYPLGWVRQLPGRQKNHYPETWRLSK</sequence>
<dbReference type="PANTHER" id="PTHR22807">
    <property type="entry name" value="NOP2 YEAST -RELATED NOL1/NOP2/FMU SUN DOMAIN-CONTAINING"/>
    <property type="match status" value="1"/>
</dbReference>
<dbReference type="Pfam" id="PF01189">
    <property type="entry name" value="Methyltr_RsmB-F"/>
    <property type="match status" value="1"/>
</dbReference>
<dbReference type="EMBL" id="BMOF01000004">
    <property type="protein sequence ID" value="GGJ93491.1"/>
    <property type="molecule type" value="Genomic_DNA"/>
</dbReference>
<organism evidence="10 11">
    <name type="scientific">Calditerricola satsumensis</name>
    <dbReference type="NCBI Taxonomy" id="373054"/>
    <lineage>
        <taxon>Bacteria</taxon>
        <taxon>Bacillati</taxon>
        <taxon>Bacillota</taxon>
        <taxon>Bacilli</taxon>
        <taxon>Bacillales</taxon>
        <taxon>Bacillaceae</taxon>
        <taxon>Calditerricola</taxon>
    </lineage>
</organism>
<evidence type="ECO:0000256" key="7">
    <source>
        <dbReference type="PROSITE-ProRule" id="PRU01023"/>
    </source>
</evidence>
<dbReference type="Pfam" id="PF17126">
    <property type="entry name" value="RsmF_methylt_CI"/>
    <property type="match status" value="1"/>
</dbReference>
<evidence type="ECO:0000256" key="3">
    <source>
        <dbReference type="ARBA" id="ARBA00022603"/>
    </source>
</evidence>
<comment type="caution">
    <text evidence="10">The sequence shown here is derived from an EMBL/GenBank/DDBJ whole genome shotgun (WGS) entry which is preliminary data.</text>
</comment>
<dbReference type="Gene3D" id="3.30.70.1170">
    <property type="entry name" value="Sun protein, domain 3"/>
    <property type="match status" value="1"/>
</dbReference>
<keyword evidence="6 7" id="KW-0694">RNA-binding</keyword>
<evidence type="ECO:0000259" key="9">
    <source>
        <dbReference type="PROSITE" id="PS51686"/>
    </source>
</evidence>
<dbReference type="CDD" id="cd21147">
    <property type="entry name" value="RsmF_methylt_CTD1"/>
    <property type="match status" value="1"/>
</dbReference>
<dbReference type="RefSeq" id="WP_229725599.1">
    <property type="nucleotide sequence ID" value="NZ_BMOF01000004.1"/>
</dbReference>
<dbReference type="Gene3D" id="3.40.50.150">
    <property type="entry name" value="Vaccinia Virus protein VP39"/>
    <property type="match status" value="1"/>
</dbReference>
<dbReference type="InterPro" id="IPR029063">
    <property type="entry name" value="SAM-dependent_MTases_sf"/>
</dbReference>
<reference evidence="10" key="1">
    <citation type="journal article" date="2014" name="Int. J. Syst. Evol. Microbiol.">
        <title>Complete genome sequence of Corynebacterium casei LMG S-19264T (=DSM 44701T), isolated from a smear-ripened cheese.</title>
        <authorList>
            <consortium name="US DOE Joint Genome Institute (JGI-PGF)"/>
            <person name="Walter F."/>
            <person name="Albersmeier A."/>
            <person name="Kalinowski J."/>
            <person name="Ruckert C."/>
        </authorList>
    </citation>
    <scope>NUCLEOTIDE SEQUENCE</scope>
    <source>
        <strain evidence="10">JCM 14719</strain>
    </source>
</reference>
<reference evidence="10" key="2">
    <citation type="submission" date="2020-09" db="EMBL/GenBank/DDBJ databases">
        <authorList>
            <person name="Sun Q."/>
            <person name="Ohkuma M."/>
        </authorList>
    </citation>
    <scope>NUCLEOTIDE SEQUENCE</scope>
    <source>
        <strain evidence="10">JCM 14719</strain>
    </source>
</reference>
<protein>
    <submittedName>
        <fullName evidence="10">Ribosomal RNA small subunit methyltransferase F</fullName>
    </submittedName>
</protein>
<dbReference type="PROSITE" id="PS01153">
    <property type="entry name" value="NOL1_NOP2_SUN"/>
    <property type="match status" value="1"/>
</dbReference>
<dbReference type="InterPro" id="IPR018314">
    <property type="entry name" value="RsmB/NOL1/NOP2-like_CS"/>
</dbReference>
<keyword evidence="3 7" id="KW-0489">Methyltransferase</keyword>
<evidence type="ECO:0000256" key="2">
    <source>
        <dbReference type="ARBA" id="ARBA00022490"/>
    </source>
</evidence>
<evidence type="ECO:0000313" key="10">
    <source>
        <dbReference type="EMBL" id="GGJ93491.1"/>
    </source>
</evidence>
<keyword evidence="2" id="KW-0963">Cytoplasm</keyword>
<evidence type="ECO:0000313" key="11">
    <source>
        <dbReference type="Proteomes" id="UP000637720"/>
    </source>
</evidence>
<proteinExistence type="inferred from homology"/>
<evidence type="ECO:0000256" key="8">
    <source>
        <dbReference type="SAM" id="MobiDB-lite"/>
    </source>
</evidence>
<dbReference type="CDD" id="cd02440">
    <property type="entry name" value="AdoMet_MTases"/>
    <property type="match status" value="1"/>
</dbReference>
<dbReference type="Gene3D" id="2.30.130.60">
    <property type="match status" value="1"/>
</dbReference>